<dbReference type="Proteomes" id="UP000634530">
    <property type="component" value="Chromosome"/>
</dbReference>
<dbReference type="Pfam" id="PF07865">
    <property type="entry name" value="DUF1652"/>
    <property type="match status" value="1"/>
</dbReference>
<keyword evidence="2" id="KW-1185">Reference proteome</keyword>
<proteinExistence type="predicted"/>
<organism evidence="1 2">
    <name type="scientific">Pseudomonas vanderleydeniana</name>
    <dbReference type="NCBI Taxonomy" id="2745495"/>
    <lineage>
        <taxon>Bacteria</taxon>
        <taxon>Pseudomonadati</taxon>
        <taxon>Pseudomonadota</taxon>
        <taxon>Gammaproteobacteria</taxon>
        <taxon>Pseudomonadales</taxon>
        <taxon>Pseudomonadaceae</taxon>
        <taxon>Pseudomonas</taxon>
    </lineage>
</organism>
<name>A0A9E6PH77_9PSED</name>
<reference evidence="1 2" key="1">
    <citation type="journal article" date="2020" name="Microorganisms">
        <title>Reliable Identification of Environmental Pseudomonas Isolates Using the rpoD Gene.</title>
        <authorList>
            <consortium name="The Broad Institute Genome Sequencing Platform"/>
            <person name="Girard L."/>
            <person name="Lood C."/>
            <person name="Rokni-Zadeh H."/>
            <person name="van Noort V."/>
            <person name="Lavigne R."/>
            <person name="De Mot R."/>
        </authorList>
    </citation>
    <scope>NUCLEOTIDE SEQUENCE [LARGE SCALE GENOMIC DNA]</scope>
    <source>
        <strain evidence="1 2">RW8P3</strain>
    </source>
</reference>
<gene>
    <name evidence="1" type="ORF">HU752_020630</name>
</gene>
<evidence type="ECO:0000313" key="2">
    <source>
        <dbReference type="Proteomes" id="UP000634530"/>
    </source>
</evidence>
<protein>
    <submittedName>
        <fullName evidence="1">DUF1652 domain-containing protein</fullName>
    </submittedName>
</protein>
<dbReference type="RefSeq" id="WP_186675960.1">
    <property type="nucleotide sequence ID" value="NZ_CP077093.1"/>
</dbReference>
<dbReference type="AlphaFoldDB" id="A0A9E6PH77"/>
<dbReference type="EMBL" id="CP077093">
    <property type="protein sequence ID" value="QXI26345.1"/>
    <property type="molecule type" value="Genomic_DNA"/>
</dbReference>
<dbReference type="InterPro" id="IPR012448">
    <property type="entry name" value="DUF1652"/>
</dbReference>
<accession>A0A9E6PH77</accession>
<evidence type="ECO:0000313" key="1">
    <source>
        <dbReference type="EMBL" id="QXI26345.1"/>
    </source>
</evidence>
<reference evidence="1 2" key="2">
    <citation type="journal article" date="2021" name="Microorganisms">
        <title>The Ever-Expanding Pseudomonas Genus: Description of 43 New Species and Partition of the Pseudomonas putida Group.</title>
        <authorList>
            <person name="Girard L."/>
            <person name="Lood C."/>
            <person name="Hofte M."/>
            <person name="Vandamme P."/>
            <person name="Rokni-Zadeh H."/>
            <person name="van Noort V."/>
            <person name="Lavigne R."/>
            <person name="De Mot R."/>
        </authorList>
    </citation>
    <scope>NUCLEOTIDE SEQUENCE [LARGE SCALE GENOMIC DNA]</scope>
    <source>
        <strain evidence="1 2">RW8P3</strain>
    </source>
</reference>
<sequence length="87" mass="10046">MLSLLALRHVIETAFLPTRCICTVDHSNNLMIQLINAQTQQEELTVTGIDPKDLTSSRAIAELVAQVREELRLRSQRQDKPWRHVKR</sequence>
<dbReference type="KEGG" id="pvw:HU752_020630"/>